<keyword evidence="1 4" id="KW-0732">Signal</keyword>
<evidence type="ECO:0000313" key="6">
    <source>
        <dbReference type="EMBL" id="SER77748.1"/>
    </source>
</evidence>
<protein>
    <submittedName>
        <fullName evidence="6">Zinc transport system substrate-binding protein</fullName>
    </submittedName>
</protein>
<dbReference type="Pfam" id="PF09223">
    <property type="entry name" value="ZinT"/>
    <property type="match status" value="1"/>
</dbReference>
<feature type="chain" id="PRO_5038903082" evidence="4">
    <location>
        <begin position="23"/>
        <end position="238"/>
    </location>
</feature>
<dbReference type="PROSITE" id="PS51257">
    <property type="entry name" value="PROKAR_LIPOPROTEIN"/>
    <property type="match status" value="1"/>
</dbReference>
<dbReference type="RefSeq" id="WP_092257010.1">
    <property type="nucleotide sequence ID" value="NZ_CP047199.1"/>
</dbReference>
<dbReference type="STRING" id="1121357.SAMN05661109_00978"/>
<evidence type="ECO:0000256" key="2">
    <source>
        <dbReference type="ARBA" id="ARBA00022833"/>
    </source>
</evidence>
<evidence type="ECO:0000256" key="1">
    <source>
        <dbReference type="ARBA" id="ARBA00022729"/>
    </source>
</evidence>
<dbReference type="AlphaFoldDB" id="A0A1H9RYM2"/>
<reference evidence="7" key="1">
    <citation type="submission" date="2016-10" db="EMBL/GenBank/DDBJ databases">
        <authorList>
            <person name="Varghese N."/>
            <person name="Submissions S."/>
        </authorList>
    </citation>
    <scope>NUCLEOTIDE SEQUENCE [LARGE SCALE GENOMIC DNA]</scope>
    <source>
        <strain evidence="7">DSM 20524</strain>
    </source>
</reference>
<feature type="domain" description="ZinT" evidence="5">
    <location>
        <begin position="65"/>
        <end position="236"/>
    </location>
</feature>
<evidence type="ECO:0000313" key="7">
    <source>
        <dbReference type="Proteomes" id="UP000198929"/>
    </source>
</evidence>
<dbReference type="InterPro" id="IPR012674">
    <property type="entry name" value="Calycin"/>
</dbReference>
<feature type="signal peptide" evidence="4">
    <location>
        <begin position="1"/>
        <end position="22"/>
    </location>
</feature>
<proteinExistence type="predicted"/>
<gene>
    <name evidence="6" type="ORF">SAMN05661109_00978</name>
</gene>
<keyword evidence="7" id="KW-1185">Reference proteome</keyword>
<sequence>MFSTRSRRVQIAVLAASALVLAGCAESEEGADGATTTAEETVTTTTAADDTASSESETKSDSDSDTQSKATLADWEGEWVSLGALAKTDEMKPFAEEAAKEHGESVEEVLEEVDEARKTDFAGMVIDADHIAFFDTIEEVSGGSAEDGYKYTFSESIEDEHDGNTFTWFVFEGDEGAPHKYVLLMPLHGEETLAHYHMRYGDSVDEAMNADDHWYPTFIAPGEGSDEQIAETLFHHHH</sequence>
<feature type="region of interest" description="Disordered" evidence="3">
    <location>
        <begin position="26"/>
        <end position="72"/>
    </location>
</feature>
<evidence type="ECO:0000259" key="5">
    <source>
        <dbReference type="Pfam" id="PF09223"/>
    </source>
</evidence>
<name>A0A1H9RYM2_9CORY</name>
<accession>A0A1H9RYM2</accession>
<dbReference type="SUPFAM" id="SSF50814">
    <property type="entry name" value="Lipocalins"/>
    <property type="match status" value="1"/>
</dbReference>
<evidence type="ECO:0000256" key="4">
    <source>
        <dbReference type="SAM" id="SignalP"/>
    </source>
</evidence>
<organism evidence="6 7">
    <name type="scientific">Corynebacterium cystitidis DSM 20524</name>
    <dbReference type="NCBI Taxonomy" id="1121357"/>
    <lineage>
        <taxon>Bacteria</taxon>
        <taxon>Bacillati</taxon>
        <taxon>Actinomycetota</taxon>
        <taxon>Actinomycetes</taxon>
        <taxon>Mycobacteriales</taxon>
        <taxon>Corynebacteriaceae</taxon>
        <taxon>Corynebacterium</taxon>
    </lineage>
</organism>
<dbReference type="GO" id="GO:0008270">
    <property type="term" value="F:zinc ion binding"/>
    <property type="evidence" value="ECO:0007669"/>
    <property type="project" value="InterPro"/>
</dbReference>
<feature type="compositionally biased region" description="Low complexity" evidence="3">
    <location>
        <begin position="32"/>
        <end position="55"/>
    </location>
</feature>
<dbReference type="EMBL" id="FOGQ01000003">
    <property type="protein sequence ID" value="SER77748.1"/>
    <property type="molecule type" value="Genomic_DNA"/>
</dbReference>
<dbReference type="Proteomes" id="UP000198929">
    <property type="component" value="Unassembled WGS sequence"/>
</dbReference>
<evidence type="ECO:0000256" key="3">
    <source>
        <dbReference type="SAM" id="MobiDB-lite"/>
    </source>
</evidence>
<dbReference type="Gene3D" id="2.40.128.20">
    <property type="match status" value="1"/>
</dbReference>
<dbReference type="InterPro" id="IPR015304">
    <property type="entry name" value="ZinT_dom"/>
</dbReference>
<keyword evidence="2" id="KW-0862">Zinc</keyword>